<dbReference type="InterPro" id="IPR001303">
    <property type="entry name" value="Aldolase_II/adducin_N"/>
</dbReference>
<evidence type="ECO:0000256" key="2">
    <source>
        <dbReference type="ARBA" id="ARBA00023239"/>
    </source>
</evidence>
<keyword evidence="2" id="KW-0456">Lyase</keyword>
<dbReference type="GO" id="GO:0016832">
    <property type="term" value="F:aldehyde-lyase activity"/>
    <property type="evidence" value="ECO:0007669"/>
    <property type="project" value="TreeGrafter"/>
</dbReference>
<dbReference type="RefSeq" id="WP_013603798.1">
    <property type="nucleotide sequence ID" value="NC_015151.1"/>
</dbReference>
<dbReference type="GeneID" id="10288075"/>
<dbReference type="HOGENOM" id="CLU_006033_3_4_2"/>
<dbReference type="InterPro" id="IPR050197">
    <property type="entry name" value="Aldolase_class_II_sugar_metab"/>
</dbReference>
<evidence type="ECO:0000313" key="4">
    <source>
        <dbReference type="EMBL" id="ADY00635.1"/>
    </source>
</evidence>
<evidence type="ECO:0000259" key="3">
    <source>
        <dbReference type="SMART" id="SM01007"/>
    </source>
</evidence>
<proteinExistence type="predicted"/>
<feature type="domain" description="Class II aldolase/adducin N-terminal" evidence="3">
    <location>
        <begin position="8"/>
        <end position="184"/>
    </location>
</feature>
<dbReference type="Proteomes" id="UP000007485">
    <property type="component" value="Chromosome"/>
</dbReference>
<gene>
    <name evidence="4" type="ordered locus">VMUT_0423</name>
</gene>
<dbReference type="GO" id="GO:0046872">
    <property type="term" value="F:metal ion binding"/>
    <property type="evidence" value="ECO:0007669"/>
    <property type="project" value="UniProtKB-KW"/>
</dbReference>
<keyword evidence="5" id="KW-1185">Reference proteome</keyword>
<dbReference type="eggNOG" id="arCOG04226">
    <property type="taxonomic scope" value="Archaea"/>
</dbReference>
<protein>
    <submittedName>
        <fullName evidence="4">L-fuculose-phosphate aldolase</fullName>
    </submittedName>
</protein>
<dbReference type="OrthoDB" id="18709at2157"/>
<organism evidence="4 5">
    <name type="scientific">Vulcanisaeta moutnovskia (strain 768-28)</name>
    <dbReference type="NCBI Taxonomy" id="985053"/>
    <lineage>
        <taxon>Archaea</taxon>
        <taxon>Thermoproteota</taxon>
        <taxon>Thermoprotei</taxon>
        <taxon>Thermoproteales</taxon>
        <taxon>Thermoproteaceae</taxon>
        <taxon>Vulcanisaeta</taxon>
    </lineage>
</organism>
<dbReference type="STRING" id="985053.VMUT_0423"/>
<dbReference type="EMBL" id="CP002529">
    <property type="protein sequence ID" value="ADY00635.1"/>
    <property type="molecule type" value="Genomic_DNA"/>
</dbReference>
<dbReference type="PANTHER" id="PTHR22789:SF0">
    <property type="entry name" value="3-OXO-TETRONATE 4-PHOSPHATE DECARBOXYLASE-RELATED"/>
    <property type="match status" value="1"/>
</dbReference>
<name>F0QU95_VULM7</name>
<dbReference type="KEGG" id="vmo:VMUT_0423"/>
<dbReference type="GO" id="GO:0019323">
    <property type="term" value="P:pentose catabolic process"/>
    <property type="evidence" value="ECO:0007669"/>
    <property type="project" value="TreeGrafter"/>
</dbReference>
<evidence type="ECO:0000313" key="5">
    <source>
        <dbReference type="Proteomes" id="UP000007485"/>
    </source>
</evidence>
<dbReference type="SMART" id="SM01007">
    <property type="entry name" value="Aldolase_II"/>
    <property type="match status" value="1"/>
</dbReference>
<dbReference type="Gene3D" id="3.40.225.10">
    <property type="entry name" value="Class II aldolase/adducin N-terminal domain"/>
    <property type="match status" value="1"/>
</dbReference>
<dbReference type="Pfam" id="PF00596">
    <property type="entry name" value="Aldolase_II"/>
    <property type="match status" value="1"/>
</dbReference>
<dbReference type="InterPro" id="IPR036409">
    <property type="entry name" value="Aldolase_II/adducin_N_sf"/>
</dbReference>
<evidence type="ECO:0000256" key="1">
    <source>
        <dbReference type="ARBA" id="ARBA00022723"/>
    </source>
</evidence>
<dbReference type="UniPathway" id="UPA00071"/>
<keyword evidence="1" id="KW-0479">Metal-binding</keyword>
<dbReference type="SUPFAM" id="SSF53639">
    <property type="entry name" value="AraD/HMP-PK domain-like"/>
    <property type="match status" value="1"/>
</dbReference>
<accession>F0QU95</accession>
<dbReference type="AlphaFoldDB" id="F0QU95"/>
<reference evidence="4 5" key="1">
    <citation type="journal article" date="2011" name="J. Bacteriol.">
        <title>Complete genome sequence of 'Vulcanisaeta moutnovskia' strain 768-28, a novel member of the hyperthermophilic crenarchaeal genus vulcanisaeta.</title>
        <authorList>
            <person name="Gumerov V.M."/>
            <person name="Mardanov A.V."/>
            <person name="Beletsky A.V."/>
            <person name="Prokofeva M.I."/>
            <person name="Bonch-Osmolovskaya E.A."/>
            <person name="Ravin N.V."/>
            <person name="Skryabin K.G."/>
        </authorList>
    </citation>
    <scope>NUCLEOTIDE SEQUENCE [LARGE SCALE GENOMIC DNA]</scope>
    <source>
        <strain evidence="4 5">768-28</strain>
    </source>
</reference>
<dbReference type="PANTHER" id="PTHR22789">
    <property type="entry name" value="FUCULOSE PHOSPHATE ALDOLASE"/>
    <property type="match status" value="1"/>
</dbReference>
<sequence length="191" mass="20790">MNETSLRRSLVEIFRLAYARKLVDLLGGNASARLSNDEVLITPTSMPKILIKPQSIVKIRLDGTIISGSNPSSEWRMHVGIYKARNDAKFILHTHPPNILALSRAGLKIDLSLSEAISYVGEVVEVPYLKPGSAELANAVSKAVSRRGVTAVILRNHGLVTLGSTPYEALNRAEVLEDLAYITLISNCSSK</sequence>
<dbReference type="GO" id="GO:0005829">
    <property type="term" value="C:cytosol"/>
    <property type="evidence" value="ECO:0007669"/>
    <property type="project" value="TreeGrafter"/>
</dbReference>